<dbReference type="InterPro" id="IPR006076">
    <property type="entry name" value="FAD-dep_OxRdtase"/>
</dbReference>
<evidence type="ECO:0000313" key="10">
    <source>
        <dbReference type="EMBL" id="MDT0322784.1"/>
    </source>
</evidence>
<keyword evidence="5 6" id="KW-0560">Oxidoreductase</keyword>
<dbReference type="Gene3D" id="1.10.8.870">
    <property type="entry name" value="Alpha-glycerophosphate oxidase, cap domain"/>
    <property type="match status" value="1"/>
</dbReference>
<evidence type="ECO:0000256" key="7">
    <source>
        <dbReference type="SAM" id="MobiDB-lite"/>
    </source>
</evidence>
<dbReference type="PANTHER" id="PTHR11985:SF31">
    <property type="entry name" value="GLYCEROL-3-PHOSPHATE DEHYDROGENASE 2"/>
    <property type="match status" value="1"/>
</dbReference>
<evidence type="ECO:0000256" key="4">
    <source>
        <dbReference type="ARBA" id="ARBA00022827"/>
    </source>
</evidence>
<feature type="region of interest" description="Disordered" evidence="7">
    <location>
        <begin position="540"/>
        <end position="568"/>
    </location>
</feature>
<keyword evidence="4" id="KW-0274">FAD</keyword>
<dbReference type="PANTHER" id="PTHR11985">
    <property type="entry name" value="GLYCEROL-3-PHOSPHATE DEHYDROGENASE"/>
    <property type="match status" value="1"/>
</dbReference>
<gene>
    <name evidence="10" type="ORF">RNC47_31175</name>
</gene>
<dbReference type="GO" id="GO:0016491">
    <property type="term" value="F:oxidoreductase activity"/>
    <property type="evidence" value="ECO:0007669"/>
    <property type="project" value="UniProtKB-KW"/>
</dbReference>
<dbReference type="Proteomes" id="UP001183420">
    <property type="component" value="Unassembled WGS sequence"/>
</dbReference>
<evidence type="ECO:0000256" key="6">
    <source>
        <dbReference type="RuleBase" id="RU361217"/>
    </source>
</evidence>
<dbReference type="Gene3D" id="3.50.50.60">
    <property type="entry name" value="FAD/NAD(P)-binding domain"/>
    <property type="match status" value="1"/>
</dbReference>
<organism evidence="10 11">
    <name type="scientific">Streptomyces millisiae</name>
    <dbReference type="NCBI Taxonomy" id="3075542"/>
    <lineage>
        <taxon>Bacteria</taxon>
        <taxon>Bacillati</taxon>
        <taxon>Actinomycetota</taxon>
        <taxon>Actinomycetes</taxon>
        <taxon>Kitasatosporales</taxon>
        <taxon>Streptomycetaceae</taxon>
        <taxon>Streptomyces</taxon>
    </lineage>
</organism>
<dbReference type="SUPFAM" id="SSF51905">
    <property type="entry name" value="FAD/NAD(P)-binding domain"/>
    <property type="match status" value="1"/>
</dbReference>
<evidence type="ECO:0000313" key="11">
    <source>
        <dbReference type="Proteomes" id="UP001183420"/>
    </source>
</evidence>
<comment type="similarity">
    <text evidence="2 6">Belongs to the FAD-dependent glycerol-3-phosphate dehydrogenase family.</text>
</comment>
<keyword evidence="11" id="KW-1185">Reference proteome</keyword>
<dbReference type="EMBL" id="JAVREM010000073">
    <property type="protein sequence ID" value="MDT0322784.1"/>
    <property type="molecule type" value="Genomic_DNA"/>
</dbReference>
<evidence type="ECO:0000256" key="5">
    <source>
        <dbReference type="ARBA" id="ARBA00023002"/>
    </source>
</evidence>
<evidence type="ECO:0000256" key="3">
    <source>
        <dbReference type="ARBA" id="ARBA00022630"/>
    </source>
</evidence>
<dbReference type="InterPro" id="IPR036188">
    <property type="entry name" value="FAD/NAD-bd_sf"/>
</dbReference>
<evidence type="ECO:0000256" key="2">
    <source>
        <dbReference type="ARBA" id="ARBA00007330"/>
    </source>
</evidence>
<reference evidence="11" key="1">
    <citation type="submission" date="2023-07" db="EMBL/GenBank/DDBJ databases">
        <title>30 novel species of actinomycetes from the DSMZ collection.</title>
        <authorList>
            <person name="Nouioui I."/>
        </authorList>
    </citation>
    <scope>NUCLEOTIDE SEQUENCE [LARGE SCALE GENOMIC DNA]</scope>
    <source>
        <strain evidence="11">DSM 44918</strain>
    </source>
</reference>
<comment type="catalytic activity">
    <reaction evidence="6">
        <text>a quinone + sn-glycerol 3-phosphate = dihydroxyacetone phosphate + a quinol</text>
        <dbReference type="Rhea" id="RHEA:18977"/>
        <dbReference type="ChEBI" id="CHEBI:24646"/>
        <dbReference type="ChEBI" id="CHEBI:57597"/>
        <dbReference type="ChEBI" id="CHEBI:57642"/>
        <dbReference type="ChEBI" id="CHEBI:132124"/>
        <dbReference type="EC" id="1.1.5.3"/>
    </reaction>
</comment>
<dbReference type="Gene3D" id="3.30.9.10">
    <property type="entry name" value="D-Amino Acid Oxidase, subunit A, domain 2"/>
    <property type="match status" value="1"/>
</dbReference>
<dbReference type="Pfam" id="PF01266">
    <property type="entry name" value="DAO"/>
    <property type="match status" value="1"/>
</dbReference>
<evidence type="ECO:0000259" key="9">
    <source>
        <dbReference type="Pfam" id="PF16901"/>
    </source>
</evidence>
<dbReference type="PROSITE" id="PS00978">
    <property type="entry name" value="FAD_G3PDH_2"/>
    <property type="match status" value="1"/>
</dbReference>
<dbReference type="RefSeq" id="WP_311603602.1">
    <property type="nucleotide sequence ID" value="NZ_JAVREM010000073.1"/>
</dbReference>
<dbReference type="PRINTS" id="PR01001">
    <property type="entry name" value="FADG3PDH"/>
</dbReference>
<evidence type="ECO:0000256" key="1">
    <source>
        <dbReference type="ARBA" id="ARBA00001974"/>
    </source>
</evidence>
<dbReference type="Pfam" id="PF16901">
    <property type="entry name" value="DAO_C"/>
    <property type="match status" value="1"/>
</dbReference>
<feature type="domain" description="FAD dependent oxidoreductase" evidence="8">
    <location>
        <begin position="24"/>
        <end position="377"/>
    </location>
</feature>
<accession>A0ABU2LYZ0</accession>
<name>A0ABU2LYZ0_9ACTN</name>
<dbReference type="InterPro" id="IPR038299">
    <property type="entry name" value="DAO_C_sf"/>
</dbReference>
<evidence type="ECO:0000259" key="8">
    <source>
        <dbReference type="Pfam" id="PF01266"/>
    </source>
</evidence>
<dbReference type="InterPro" id="IPR031656">
    <property type="entry name" value="DAO_C"/>
</dbReference>
<keyword evidence="3 6" id="KW-0285">Flavoprotein</keyword>
<proteinExistence type="inferred from homology"/>
<dbReference type="EC" id="1.1.5.3" evidence="6"/>
<dbReference type="InterPro" id="IPR000447">
    <property type="entry name" value="G3P_DH_FAD-dep"/>
</dbReference>
<comment type="cofactor">
    <cofactor evidence="1 6">
        <name>FAD</name>
        <dbReference type="ChEBI" id="CHEBI:57692"/>
    </cofactor>
</comment>
<comment type="caution">
    <text evidence="10">The sequence shown here is derived from an EMBL/GenBank/DDBJ whole genome shotgun (WGS) entry which is preliminary data.</text>
</comment>
<feature type="domain" description="Alpha-glycerophosphate oxidase C-terminal" evidence="9">
    <location>
        <begin position="404"/>
        <end position="528"/>
    </location>
</feature>
<dbReference type="PROSITE" id="PS00977">
    <property type="entry name" value="FAD_G3PDH_1"/>
    <property type="match status" value="1"/>
</dbReference>
<protein>
    <recommendedName>
        <fullName evidence="6">Glycerol-3-phosphate dehydrogenase</fullName>
        <ecNumber evidence="6">1.1.5.3</ecNumber>
    </recommendedName>
</protein>
<sequence>MKTAALGPEQRATALARMAERELDVLVVGGGVVGAGTALDAVTRGLTTGLVEARDWASGTSSRSSKLIHGGLRYLEMLDFGLVREALKERGLLLERLAPHLVRPVPFLYPLQHRGWERFYAGSGVALYDVMATSSGHGRGLPHHRHLSRRHALRVAPCLKKEALVGALQYYDAQVDDARFVATLVRTAARYGALAANRARVTEFLREGERVVGVRVKDLEEDGSYEIRAKQVVNATGVWTDDTQAMIAERGHLHVRASKGIHLVVPKDRIHSTTGLILRTEKSVLFVIPWGRHWIVGTTDTAWDLDKAHPAASSADIDYLLEHVNSVLAVPLTRDDVEGVYAGLRPLLAGESDATSKLSREHTVAHPVPGLVVVAGGKYTTYRVMAKDAVDATVHGLDRRVAPCCTEEVRLAGAEGYHALWNARAGLAARFGLHQARVEHLLGRYGSLTEEVLELIAADPRLGEPLPAADDYLKAEIVYASSHEGARHLEDVLTRRTRISIETFDRGTRSARECAELMAPVLGWTADQVEREVEHYQKRVEAERESQLQPDDQTADAARLGAPDTVPL</sequence>